<dbReference type="AlphaFoldDB" id="A0A4V5PMX0"/>
<proteinExistence type="predicted"/>
<feature type="non-terminal residue" evidence="2">
    <location>
        <position position="1"/>
    </location>
</feature>
<evidence type="ECO:0000256" key="1">
    <source>
        <dbReference type="SAM" id="MobiDB-lite"/>
    </source>
</evidence>
<sequence length="67" mass="5933">GSGGGSGGEGGGSGGEGGGSGGSGGGSDHGHGCSFRAAGDSAGDASLLGLAFAGLLALRRRSVSKRA</sequence>
<organism evidence="2 3">
    <name type="scientific">Polyangium fumosum</name>
    <dbReference type="NCBI Taxonomy" id="889272"/>
    <lineage>
        <taxon>Bacteria</taxon>
        <taxon>Pseudomonadati</taxon>
        <taxon>Myxococcota</taxon>
        <taxon>Polyangia</taxon>
        <taxon>Polyangiales</taxon>
        <taxon>Polyangiaceae</taxon>
        <taxon>Polyangium</taxon>
    </lineage>
</organism>
<accession>A0A4V5PMX0</accession>
<comment type="caution">
    <text evidence="2">The sequence shown here is derived from an EMBL/GenBank/DDBJ whole genome shotgun (WGS) entry which is preliminary data.</text>
</comment>
<dbReference type="Proteomes" id="UP000309215">
    <property type="component" value="Unassembled WGS sequence"/>
</dbReference>
<feature type="compositionally biased region" description="Gly residues" evidence="1">
    <location>
        <begin position="1"/>
        <end position="27"/>
    </location>
</feature>
<feature type="region of interest" description="Disordered" evidence="1">
    <location>
        <begin position="1"/>
        <end position="36"/>
    </location>
</feature>
<evidence type="ECO:0000313" key="3">
    <source>
        <dbReference type="Proteomes" id="UP000309215"/>
    </source>
</evidence>
<reference evidence="2 3" key="1">
    <citation type="submission" date="2019-04" db="EMBL/GenBank/DDBJ databases">
        <authorList>
            <person name="Li Y."/>
            <person name="Wang J."/>
        </authorList>
    </citation>
    <scope>NUCLEOTIDE SEQUENCE [LARGE SCALE GENOMIC DNA]</scope>
    <source>
        <strain evidence="2 3">DSM 14668</strain>
    </source>
</reference>
<dbReference type="EMBL" id="SSMQ01000077">
    <property type="protein sequence ID" value="TKC98014.1"/>
    <property type="molecule type" value="Genomic_DNA"/>
</dbReference>
<evidence type="ECO:0000313" key="2">
    <source>
        <dbReference type="EMBL" id="TKC98014.1"/>
    </source>
</evidence>
<keyword evidence="3" id="KW-1185">Reference proteome</keyword>
<gene>
    <name evidence="2" type="ORF">E8A74_43260</name>
</gene>
<name>A0A4V5PMX0_9BACT</name>
<protein>
    <submittedName>
        <fullName evidence="2">PE-PGRS family protein</fullName>
    </submittedName>
</protein>